<reference evidence="1 2" key="1">
    <citation type="journal article" date="2024" name="Nat. Commun.">
        <title>Phylogenomics reveals the evolutionary origins of lichenization in chlorophyte algae.</title>
        <authorList>
            <person name="Puginier C."/>
            <person name="Libourel C."/>
            <person name="Otte J."/>
            <person name="Skaloud P."/>
            <person name="Haon M."/>
            <person name="Grisel S."/>
            <person name="Petersen M."/>
            <person name="Berrin J.G."/>
            <person name="Delaux P.M."/>
            <person name="Dal Grande F."/>
            <person name="Keller J."/>
        </authorList>
    </citation>
    <scope>NUCLEOTIDE SEQUENCE [LARGE SCALE GENOMIC DNA]</scope>
    <source>
        <strain evidence="1 2">SAG 2523</strain>
    </source>
</reference>
<gene>
    <name evidence="1" type="ORF">WJX84_009313</name>
</gene>
<keyword evidence="2" id="KW-1185">Reference proteome</keyword>
<dbReference type="Proteomes" id="UP001485043">
    <property type="component" value="Unassembled WGS sequence"/>
</dbReference>
<dbReference type="AlphaFoldDB" id="A0AAW1SPY7"/>
<dbReference type="EMBL" id="JALJOV010001257">
    <property type="protein sequence ID" value="KAK9851136.1"/>
    <property type="molecule type" value="Genomic_DNA"/>
</dbReference>
<evidence type="ECO:0000313" key="2">
    <source>
        <dbReference type="Proteomes" id="UP001485043"/>
    </source>
</evidence>
<protein>
    <submittedName>
        <fullName evidence="1">Uncharacterized protein</fullName>
    </submittedName>
</protein>
<accession>A0AAW1SPY7</accession>
<proteinExistence type="predicted"/>
<evidence type="ECO:0000313" key="1">
    <source>
        <dbReference type="EMBL" id="KAK9851136.1"/>
    </source>
</evidence>
<name>A0AAW1SPY7_9CHLO</name>
<sequence>MDGKVLPTLPRTSAAPRTGGSLFLQALVDKDFRLRKTWQINLDELQLVLDGQRRPVILGKGASGTVYLGILDGV</sequence>
<organism evidence="1 2">
    <name type="scientific">Apatococcus fuscideae</name>
    <dbReference type="NCBI Taxonomy" id="2026836"/>
    <lineage>
        <taxon>Eukaryota</taxon>
        <taxon>Viridiplantae</taxon>
        <taxon>Chlorophyta</taxon>
        <taxon>core chlorophytes</taxon>
        <taxon>Trebouxiophyceae</taxon>
        <taxon>Chlorellales</taxon>
        <taxon>Chlorellaceae</taxon>
        <taxon>Apatococcus</taxon>
    </lineage>
</organism>
<comment type="caution">
    <text evidence="1">The sequence shown here is derived from an EMBL/GenBank/DDBJ whole genome shotgun (WGS) entry which is preliminary data.</text>
</comment>